<proteinExistence type="predicted"/>
<sequence length="168" mass="17981">MTRGEVTSGEGIFLLPEEGAERWRAEQASSPGQITECVFLCALRTGEQRARPICPASRVGSDCVFVCALPKAGARRAGHLRPASRAGSVCLCVRCLDRRLARCPLSERPGVSSACGSPRKRERVVNKEYVSWTVHSEHMGIYVDSIVDAGSSGPSIVSESGPQPRANG</sequence>
<comment type="caution">
    <text evidence="1">The sequence shown here is derived from an EMBL/GenBank/DDBJ whole genome shotgun (WGS) entry which is preliminary data.</text>
</comment>
<dbReference type="EMBL" id="JARAKH010000027">
    <property type="protein sequence ID" value="KAK8389749.1"/>
    <property type="molecule type" value="Genomic_DNA"/>
</dbReference>
<gene>
    <name evidence="1" type="ORF">O3P69_009027</name>
</gene>
<evidence type="ECO:0000313" key="1">
    <source>
        <dbReference type="EMBL" id="KAK8389749.1"/>
    </source>
</evidence>
<dbReference type="Proteomes" id="UP001487740">
    <property type="component" value="Unassembled WGS sequence"/>
</dbReference>
<name>A0AAW0TPQ5_SCYPA</name>
<accession>A0AAW0TPQ5</accession>
<organism evidence="1 2">
    <name type="scientific">Scylla paramamosain</name>
    <name type="common">Mud crab</name>
    <dbReference type="NCBI Taxonomy" id="85552"/>
    <lineage>
        <taxon>Eukaryota</taxon>
        <taxon>Metazoa</taxon>
        <taxon>Ecdysozoa</taxon>
        <taxon>Arthropoda</taxon>
        <taxon>Crustacea</taxon>
        <taxon>Multicrustacea</taxon>
        <taxon>Malacostraca</taxon>
        <taxon>Eumalacostraca</taxon>
        <taxon>Eucarida</taxon>
        <taxon>Decapoda</taxon>
        <taxon>Pleocyemata</taxon>
        <taxon>Brachyura</taxon>
        <taxon>Eubrachyura</taxon>
        <taxon>Portunoidea</taxon>
        <taxon>Portunidae</taxon>
        <taxon>Portuninae</taxon>
        <taxon>Scylla</taxon>
    </lineage>
</organism>
<dbReference type="AlphaFoldDB" id="A0AAW0TPQ5"/>
<reference evidence="1 2" key="1">
    <citation type="submission" date="2023-03" db="EMBL/GenBank/DDBJ databases">
        <title>High-quality genome of Scylla paramamosain provides insights in environmental adaptation.</title>
        <authorList>
            <person name="Zhang L."/>
        </authorList>
    </citation>
    <scope>NUCLEOTIDE SEQUENCE [LARGE SCALE GENOMIC DNA]</scope>
    <source>
        <strain evidence="1">LZ_2023a</strain>
        <tissue evidence="1">Muscle</tissue>
    </source>
</reference>
<protein>
    <submittedName>
        <fullName evidence="1">Uncharacterized protein</fullName>
    </submittedName>
</protein>
<evidence type="ECO:0000313" key="2">
    <source>
        <dbReference type="Proteomes" id="UP001487740"/>
    </source>
</evidence>
<keyword evidence="2" id="KW-1185">Reference proteome</keyword>